<dbReference type="Proteomes" id="UP001142291">
    <property type="component" value="Unassembled WGS sequence"/>
</dbReference>
<sequence>MSAPSTPSVPFDARPLTEPVDRATARAYVRELRRTGRAPRQNPVAVVLAVTLGAVMLVMFLSVFGAITAVVAGAARSAGGGLFAAVPFFFLLVLLAIVVLVVVRVVRAANGARWYRLDRFAQANGMTWYPEANDPPLPGMIFGVGHSRRATDIVRGERPRLVEFANYSYKTGSGKNETTSTWGYVAVKLATPLPHIVLDATGNNSVFGSNLPASFDRHQRLGLEGDFDRYFTLYCPAGYERDALYLFTPDVMARFIDTAAALDVEIVDDWLFLYTSREASTVDPATWAWLFSVVRAILDKLAQWERWRDDRLDSGAREVREVSSMVAGAPSDPAGAGIPVSVGLPFAAPTAALRPPGVAAPGRRLRQGVPWRFIVLGAGVLLLFVLTQMGAFAGILGAVLR</sequence>
<dbReference type="EMBL" id="BSER01000004">
    <property type="protein sequence ID" value="GLJ94715.1"/>
    <property type="molecule type" value="Genomic_DNA"/>
</dbReference>
<dbReference type="RefSeq" id="WP_204962465.1">
    <property type="nucleotide sequence ID" value="NZ_BAAAUR010000003.1"/>
</dbReference>
<feature type="transmembrane region" description="Helical" evidence="1">
    <location>
        <begin position="81"/>
        <end position="106"/>
    </location>
</feature>
<accession>A0A9W6HK24</accession>
<keyword evidence="1" id="KW-0812">Transmembrane</keyword>
<proteinExistence type="predicted"/>
<reference evidence="2" key="2">
    <citation type="submission" date="2023-01" db="EMBL/GenBank/DDBJ databases">
        <authorList>
            <person name="Sun Q."/>
            <person name="Evtushenko L."/>
        </authorList>
    </citation>
    <scope>NUCLEOTIDE SEQUENCE</scope>
    <source>
        <strain evidence="2">VKM Ac-1940</strain>
    </source>
</reference>
<evidence type="ECO:0000313" key="2">
    <source>
        <dbReference type="EMBL" id="GLJ94715.1"/>
    </source>
</evidence>
<keyword evidence="1" id="KW-1133">Transmembrane helix</keyword>
<evidence type="ECO:0000313" key="3">
    <source>
        <dbReference type="Proteomes" id="UP001142291"/>
    </source>
</evidence>
<gene>
    <name evidence="2" type="ORF">GCM10017591_07770</name>
</gene>
<keyword evidence="1" id="KW-0472">Membrane</keyword>
<evidence type="ECO:0000256" key="1">
    <source>
        <dbReference type="SAM" id="Phobius"/>
    </source>
</evidence>
<feature type="transmembrane region" description="Helical" evidence="1">
    <location>
        <begin position="373"/>
        <end position="400"/>
    </location>
</feature>
<evidence type="ECO:0008006" key="4">
    <source>
        <dbReference type="Google" id="ProtNLM"/>
    </source>
</evidence>
<name>A0A9W6HK24_9MICO</name>
<protein>
    <recommendedName>
        <fullName evidence="4">DUF3137 domain-containing protein</fullName>
    </recommendedName>
</protein>
<organism evidence="2 3">
    <name type="scientific">Microbacterium dextranolyticum</name>
    <dbReference type="NCBI Taxonomy" id="36806"/>
    <lineage>
        <taxon>Bacteria</taxon>
        <taxon>Bacillati</taxon>
        <taxon>Actinomycetota</taxon>
        <taxon>Actinomycetes</taxon>
        <taxon>Micrococcales</taxon>
        <taxon>Microbacteriaceae</taxon>
        <taxon>Microbacterium</taxon>
    </lineage>
</organism>
<feature type="transmembrane region" description="Helical" evidence="1">
    <location>
        <begin position="44"/>
        <end position="75"/>
    </location>
</feature>
<dbReference type="AlphaFoldDB" id="A0A9W6HK24"/>
<reference evidence="2" key="1">
    <citation type="journal article" date="2014" name="Int. J. Syst. Evol. Microbiol.">
        <title>Complete genome sequence of Corynebacterium casei LMG S-19264T (=DSM 44701T), isolated from a smear-ripened cheese.</title>
        <authorList>
            <consortium name="US DOE Joint Genome Institute (JGI-PGF)"/>
            <person name="Walter F."/>
            <person name="Albersmeier A."/>
            <person name="Kalinowski J."/>
            <person name="Ruckert C."/>
        </authorList>
    </citation>
    <scope>NUCLEOTIDE SEQUENCE</scope>
    <source>
        <strain evidence="2">VKM Ac-1940</strain>
    </source>
</reference>
<keyword evidence="3" id="KW-1185">Reference proteome</keyword>
<comment type="caution">
    <text evidence="2">The sequence shown here is derived from an EMBL/GenBank/DDBJ whole genome shotgun (WGS) entry which is preliminary data.</text>
</comment>